<organism evidence="2 3">
    <name type="scientific">Smittium mucronatum</name>
    <dbReference type="NCBI Taxonomy" id="133383"/>
    <lineage>
        <taxon>Eukaryota</taxon>
        <taxon>Fungi</taxon>
        <taxon>Fungi incertae sedis</taxon>
        <taxon>Zoopagomycota</taxon>
        <taxon>Kickxellomycotina</taxon>
        <taxon>Harpellomycetes</taxon>
        <taxon>Harpellales</taxon>
        <taxon>Legeriomycetaceae</taxon>
        <taxon>Smittium</taxon>
    </lineage>
</organism>
<dbReference type="STRING" id="133383.A0A1R0GNS7"/>
<keyword evidence="1" id="KW-0812">Transmembrane</keyword>
<gene>
    <name evidence="2" type="ORF">AYI68_g7405</name>
</gene>
<reference evidence="2 3" key="1">
    <citation type="journal article" date="2016" name="Mol. Biol. Evol.">
        <title>Genome-Wide Survey of Gut Fungi (Harpellales) Reveals the First Horizontally Transferred Ubiquitin Gene from a Mosquito Host.</title>
        <authorList>
            <person name="Wang Y."/>
            <person name="White M.M."/>
            <person name="Kvist S."/>
            <person name="Moncalvo J.M."/>
        </authorList>
    </citation>
    <scope>NUCLEOTIDE SEQUENCE [LARGE SCALE GENOMIC DNA]</scope>
    <source>
        <strain evidence="2 3">ALG-7-W6</strain>
    </source>
</reference>
<dbReference type="InterPro" id="IPR019727">
    <property type="entry name" value="ATP_synth_F0_fsu_mt_fun"/>
</dbReference>
<proteinExistence type="predicted"/>
<accession>A0A1R0GNS7</accession>
<comment type="caution">
    <text evidence="2">The sequence shown here is derived from an EMBL/GenBank/DDBJ whole genome shotgun (WGS) entry which is preliminary data.</text>
</comment>
<sequence>MFARSIVFKRGMHSMKDLIPPNIGLAARKIESAPVASAAAEATGTLEAGEVAGELTSKDFDRMVTFYKRIPKGPAPPAATNTYKAKYVDSGSIVPLFQLIGAFLVGGYTIHYFMHIKYHKQAEHH</sequence>
<dbReference type="Proteomes" id="UP000187455">
    <property type="component" value="Unassembled WGS sequence"/>
</dbReference>
<dbReference type="GO" id="GO:0046933">
    <property type="term" value="F:proton-transporting ATP synthase activity, rotational mechanism"/>
    <property type="evidence" value="ECO:0007669"/>
    <property type="project" value="TreeGrafter"/>
</dbReference>
<evidence type="ECO:0000313" key="3">
    <source>
        <dbReference type="Proteomes" id="UP000187455"/>
    </source>
</evidence>
<dbReference type="EMBL" id="LSSL01006118">
    <property type="protein sequence ID" value="OLY78545.1"/>
    <property type="molecule type" value="Genomic_DNA"/>
</dbReference>
<keyword evidence="1" id="KW-0472">Membrane</keyword>
<name>A0A1R0GNS7_9FUNG</name>
<feature type="transmembrane region" description="Helical" evidence="1">
    <location>
        <begin position="93"/>
        <end position="114"/>
    </location>
</feature>
<dbReference type="AlphaFoldDB" id="A0A1R0GNS7"/>
<protein>
    <submittedName>
        <fullName evidence="2">ATP synthase subunit f, mitochondrial</fullName>
    </submittedName>
</protein>
<dbReference type="Pfam" id="PF10791">
    <property type="entry name" value="F1F0-ATPsyn_F"/>
    <property type="match status" value="1"/>
</dbReference>
<dbReference type="PANTHER" id="PTHR28161">
    <property type="entry name" value="ATP SYNTHASE SUBUNIT F, MITOCHONDRIAL"/>
    <property type="match status" value="1"/>
</dbReference>
<dbReference type="OrthoDB" id="5561579at2759"/>
<evidence type="ECO:0000313" key="2">
    <source>
        <dbReference type="EMBL" id="OLY78545.1"/>
    </source>
</evidence>
<evidence type="ECO:0000256" key="1">
    <source>
        <dbReference type="SAM" id="Phobius"/>
    </source>
</evidence>
<dbReference type="PANTHER" id="PTHR28161:SF1">
    <property type="entry name" value="ATP SYNTHASE SUBUNIT F, MITOCHONDRIAL"/>
    <property type="match status" value="1"/>
</dbReference>
<keyword evidence="3" id="KW-1185">Reference proteome</keyword>
<keyword evidence="1" id="KW-1133">Transmembrane helix</keyword>